<gene>
    <name evidence="1" type="ORF">CKAH01_17064</name>
</gene>
<dbReference type="EMBL" id="VYYT01000204">
    <property type="protein sequence ID" value="KAK2756916.1"/>
    <property type="molecule type" value="Genomic_DNA"/>
</dbReference>
<accession>A0AAD9YFA8</accession>
<comment type="caution">
    <text evidence="1">The sequence shown here is derived from an EMBL/GenBank/DDBJ whole genome shotgun (WGS) entry which is preliminary data.</text>
</comment>
<evidence type="ECO:0000313" key="2">
    <source>
        <dbReference type="Proteomes" id="UP001281614"/>
    </source>
</evidence>
<keyword evidence="2" id="KW-1185">Reference proteome</keyword>
<evidence type="ECO:0000313" key="1">
    <source>
        <dbReference type="EMBL" id="KAK2756916.1"/>
    </source>
</evidence>
<dbReference type="AlphaFoldDB" id="A0AAD9YFA8"/>
<reference evidence="1" key="1">
    <citation type="submission" date="2023-02" db="EMBL/GenBank/DDBJ databases">
        <title>Colletotrichum kahawae CIFC_Que2 genome sequencing and assembly.</title>
        <authorList>
            <person name="Baroncelli R."/>
        </authorList>
    </citation>
    <scope>NUCLEOTIDE SEQUENCE</scope>
    <source>
        <strain evidence="1">CIFC_Que2</strain>
    </source>
</reference>
<dbReference type="Proteomes" id="UP001281614">
    <property type="component" value="Unassembled WGS sequence"/>
</dbReference>
<sequence>MEVGAMVVVVVVVTVEHEMGNGRAGNNGQGEVTGATACLDMTGVSRRLVLQPRALCRIATAETRKKRGSKSQAGGRKVQRCMMLGPASLHLRSFRDPSPMGRCTSDACSELLSICSRQYLLTTYCVVLCAYLPKPEVPIHKRLIWSTDALMHRCTRNKSHAQDGIRKESDPPPRVPGFPAIIQRLHLLLASTVVIISIDAPLCAGQESGTRAKENLSDWAGPNPATRVLFLLDEFPIPSSTLPSIRFASPFLLLQATQDRSLPCQVKHARETRNTLFALCIRLSSPVSRLPPKEQKREERKKDSTPVFLAIDQSTGPFPNPAHITADIQLQLHLKQAAFLLLASASPRFNSARKQQTSWTSTRHIQS</sequence>
<organism evidence="1 2">
    <name type="scientific">Colletotrichum kahawae</name>
    <name type="common">Coffee berry disease fungus</name>
    <dbReference type="NCBI Taxonomy" id="34407"/>
    <lineage>
        <taxon>Eukaryota</taxon>
        <taxon>Fungi</taxon>
        <taxon>Dikarya</taxon>
        <taxon>Ascomycota</taxon>
        <taxon>Pezizomycotina</taxon>
        <taxon>Sordariomycetes</taxon>
        <taxon>Hypocreomycetidae</taxon>
        <taxon>Glomerellales</taxon>
        <taxon>Glomerellaceae</taxon>
        <taxon>Colletotrichum</taxon>
        <taxon>Colletotrichum gloeosporioides species complex</taxon>
    </lineage>
</organism>
<protein>
    <submittedName>
        <fullName evidence="1">Uncharacterized protein</fullName>
    </submittedName>
</protein>
<proteinExistence type="predicted"/>
<name>A0AAD9YFA8_COLKA</name>